<accession>A0A160TSB4</accession>
<dbReference type="SUPFAM" id="SSF51556">
    <property type="entry name" value="Metallo-dependent hydrolases"/>
    <property type="match status" value="1"/>
</dbReference>
<dbReference type="AlphaFoldDB" id="A0A160TSB4"/>
<dbReference type="InterPro" id="IPR006680">
    <property type="entry name" value="Amidohydro-rel"/>
</dbReference>
<feature type="domain" description="Amidohydrolase-related" evidence="1">
    <location>
        <begin position="54"/>
        <end position="433"/>
    </location>
</feature>
<sequence>MSFTLITNGRVLDTETSTAPAADILINQGRIETVGPPGIAAPLDATVIDAAERLVIPGLINSHTHGHGSLYKGGGDRWTLELLLNAGPWLAGERTLEHKYLAASLAAAEMLSKGCTAVYDLYVEIPAPTLEGMRAVGQAYHDAGIRAVVAPMIADRTFFQAIPDLVDALPETLREHVQKIKMTPAASTFDICRRLLDNWTFDRRRITPALGPTIPLHCSDDFLTTAHNLALEYDVGLHMHLAESKIQALSGVRHYGKSLTAHLDSLGFLGPHFTAAHAIWLDHDDIARLADHGASIAHNPGSNMRLGSGIAPVREMLDAGLNVGIGTDGAHCADNQNMFEAMRLASFASRLRSHDYDNWLNTGEVAALATTGSARALGMGDKIGKVAPGFEADLVLLDLNHLNWLPMNDPVNQLVHTEDATAVHTVIVGGDVVVRDGQLLSIDVAKLKSDAQEAITFLGEQNRETRALAEQLERHVGKFCSGLARSPHHVHAMAESNLPR</sequence>
<gene>
    <name evidence="2" type="ORF">MGWOODY_XGa250</name>
</gene>
<evidence type="ECO:0000259" key="1">
    <source>
        <dbReference type="Pfam" id="PF01979"/>
    </source>
</evidence>
<keyword evidence="2" id="KW-0378">Hydrolase</keyword>
<dbReference type="EMBL" id="CZRL01000073">
    <property type="protein sequence ID" value="CUS51888.1"/>
    <property type="molecule type" value="Genomic_DNA"/>
</dbReference>
<name>A0A160TSB4_9ZZZZ</name>
<dbReference type="SUPFAM" id="SSF51338">
    <property type="entry name" value="Composite domain of metallo-dependent hydrolases"/>
    <property type="match status" value="1"/>
</dbReference>
<dbReference type="CDD" id="cd01298">
    <property type="entry name" value="ATZ_TRZ_like"/>
    <property type="match status" value="1"/>
</dbReference>
<dbReference type="GO" id="GO:0016810">
    <property type="term" value="F:hydrolase activity, acting on carbon-nitrogen (but not peptide) bonds"/>
    <property type="evidence" value="ECO:0007669"/>
    <property type="project" value="InterPro"/>
</dbReference>
<dbReference type="InterPro" id="IPR032466">
    <property type="entry name" value="Metal_Hydrolase"/>
</dbReference>
<dbReference type="InterPro" id="IPR011059">
    <property type="entry name" value="Metal-dep_hydrolase_composite"/>
</dbReference>
<reference evidence="2" key="1">
    <citation type="submission" date="2015-10" db="EMBL/GenBank/DDBJ databases">
        <authorList>
            <person name="Gilbert D.G."/>
        </authorList>
    </citation>
    <scope>NUCLEOTIDE SEQUENCE</scope>
</reference>
<dbReference type="PANTHER" id="PTHR43794:SF5">
    <property type="entry name" value="CHLOROHYDROLASE FAMILY PROTEIN"/>
    <property type="match status" value="1"/>
</dbReference>
<dbReference type="Gene3D" id="2.30.40.10">
    <property type="entry name" value="Urease, subunit C, domain 1"/>
    <property type="match status" value="1"/>
</dbReference>
<dbReference type="EC" id="3.5.4.4" evidence="2"/>
<proteinExistence type="predicted"/>
<dbReference type="PANTHER" id="PTHR43794">
    <property type="entry name" value="AMINOHYDROLASE SSNA-RELATED"/>
    <property type="match status" value="1"/>
</dbReference>
<dbReference type="Pfam" id="PF01979">
    <property type="entry name" value="Amidohydro_1"/>
    <property type="match status" value="1"/>
</dbReference>
<dbReference type="Gene3D" id="3.20.20.140">
    <property type="entry name" value="Metal-dependent hydrolases"/>
    <property type="match status" value="1"/>
</dbReference>
<evidence type="ECO:0000313" key="2">
    <source>
        <dbReference type="EMBL" id="CUS51888.1"/>
    </source>
</evidence>
<protein>
    <submittedName>
        <fullName evidence="2">Adenosine deaminase, alternative form</fullName>
        <ecNumber evidence="2">3.5.4.4</ecNumber>
    </submittedName>
</protein>
<organism evidence="2">
    <name type="scientific">hydrothermal vent metagenome</name>
    <dbReference type="NCBI Taxonomy" id="652676"/>
    <lineage>
        <taxon>unclassified sequences</taxon>
        <taxon>metagenomes</taxon>
        <taxon>ecological metagenomes</taxon>
    </lineage>
</organism>
<dbReference type="InterPro" id="IPR050287">
    <property type="entry name" value="MTA/SAH_deaminase"/>
</dbReference>